<proteinExistence type="predicted"/>
<evidence type="ECO:0000313" key="2">
    <source>
        <dbReference type="Proteomes" id="UP000537260"/>
    </source>
</evidence>
<dbReference type="Proteomes" id="UP000537260">
    <property type="component" value="Unassembled WGS sequence"/>
</dbReference>
<name>A0A7Z0EDZ9_9MICO</name>
<dbReference type="AlphaFoldDB" id="A0A7Z0EDZ9"/>
<gene>
    <name evidence="1" type="ORF">HNR05_000990</name>
</gene>
<reference evidence="1 2" key="1">
    <citation type="submission" date="2020-07" db="EMBL/GenBank/DDBJ databases">
        <title>Sequencing the genomes of 1000 actinobacteria strains.</title>
        <authorList>
            <person name="Klenk H.-P."/>
        </authorList>
    </citation>
    <scope>NUCLEOTIDE SEQUENCE [LARGE SCALE GENOMIC DNA]</scope>
    <source>
        <strain evidence="1 2">LI1</strain>
    </source>
</reference>
<comment type="caution">
    <text evidence="1">The sequence shown here is derived from an EMBL/GenBank/DDBJ whole genome shotgun (WGS) entry which is preliminary data.</text>
</comment>
<dbReference type="EMBL" id="JACCFM010000001">
    <property type="protein sequence ID" value="NYJ19199.1"/>
    <property type="molecule type" value="Genomic_DNA"/>
</dbReference>
<evidence type="ECO:0000313" key="1">
    <source>
        <dbReference type="EMBL" id="NYJ19199.1"/>
    </source>
</evidence>
<protein>
    <recommendedName>
        <fullName evidence="3">HK97 gp10 family phage protein</fullName>
    </recommendedName>
</protein>
<organism evidence="1 2">
    <name type="scientific">Glaciibacter psychrotolerans</name>
    <dbReference type="NCBI Taxonomy" id="670054"/>
    <lineage>
        <taxon>Bacteria</taxon>
        <taxon>Bacillati</taxon>
        <taxon>Actinomycetota</taxon>
        <taxon>Actinomycetes</taxon>
        <taxon>Micrococcales</taxon>
        <taxon>Microbacteriaceae</taxon>
        <taxon>Glaciibacter</taxon>
    </lineage>
</organism>
<evidence type="ECO:0008006" key="3">
    <source>
        <dbReference type="Google" id="ProtNLM"/>
    </source>
</evidence>
<sequence>MADFDFSELTKLAADLGKVGDNAGPFIRQAIQVTSLKVKKAAQKSVGDSEMWSGAAAAITYDTEAKAALSGSSITSEIGYDKGRAGGKLGNLREFGAPNATYGGKKVPLAPSNDLRNALEANQDDFEHGIEKAIDDALKAVGL</sequence>
<accession>A0A7Z0EDZ9</accession>
<dbReference type="RefSeq" id="WP_179577999.1">
    <property type="nucleotide sequence ID" value="NZ_JACCFM010000001.1"/>
</dbReference>
<keyword evidence="2" id="KW-1185">Reference proteome</keyword>